<name>A0ABN7ADR9_9HEMI</name>
<keyword evidence="2" id="KW-1185">Reference proteome</keyword>
<evidence type="ECO:0000313" key="1">
    <source>
        <dbReference type="EMBL" id="BES90415.1"/>
    </source>
</evidence>
<dbReference type="EMBL" id="AP028910">
    <property type="protein sequence ID" value="BES90415.1"/>
    <property type="molecule type" value="Genomic_DNA"/>
</dbReference>
<dbReference type="Proteomes" id="UP001307889">
    <property type="component" value="Chromosome 2"/>
</dbReference>
<gene>
    <name evidence="1" type="ORF">NTJ_03223</name>
</gene>
<evidence type="ECO:0000313" key="2">
    <source>
        <dbReference type="Proteomes" id="UP001307889"/>
    </source>
</evidence>
<organism evidence="1 2">
    <name type="scientific">Nesidiocoris tenuis</name>
    <dbReference type="NCBI Taxonomy" id="355587"/>
    <lineage>
        <taxon>Eukaryota</taxon>
        <taxon>Metazoa</taxon>
        <taxon>Ecdysozoa</taxon>
        <taxon>Arthropoda</taxon>
        <taxon>Hexapoda</taxon>
        <taxon>Insecta</taxon>
        <taxon>Pterygota</taxon>
        <taxon>Neoptera</taxon>
        <taxon>Paraneoptera</taxon>
        <taxon>Hemiptera</taxon>
        <taxon>Heteroptera</taxon>
        <taxon>Panheteroptera</taxon>
        <taxon>Cimicomorpha</taxon>
        <taxon>Miridae</taxon>
        <taxon>Dicyphina</taxon>
        <taxon>Nesidiocoris</taxon>
    </lineage>
</organism>
<accession>A0ABN7ADR9</accession>
<proteinExistence type="predicted"/>
<protein>
    <submittedName>
        <fullName evidence="1">Uncharacterized protein</fullName>
    </submittedName>
</protein>
<sequence length="67" mass="7370">MNLANPSMSTSQLSGVKWILAANGGWRNCPDAADRPGGLRWMPPLPQEAMIASRGRERQRQHISPTT</sequence>
<reference evidence="1 2" key="1">
    <citation type="submission" date="2023-09" db="EMBL/GenBank/DDBJ databases">
        <title>Nesidiocoris tenuis whole genome shotgun sequence.</title>
        <authorList>
            <person name="Shibata T."/>
            <person name="Shimoda M."/>
            <person name="Kobayashi T."/>
            <person name="Uehara T."/>
        </authorList>
    </citation>
    <scope>NUCLEOTIDE SEQUENCE [LARGE SCALE GENOMIC DNA]</scope>
    <source>
        <strain evidence="1 2">Japan</strain>
    </source>
</reference>